<feature type="region of interest" description="Disordered" evidence="2">
    <location>
        <begin position="218"/>
        <end position="248"/>
    </location>
</feature>
<feature type="coiled-coil region" evidence="1">
    <location>
        <begin position="455"/>
        <end position="482"/>
    </location>
</feature>
<dbReference type="Proteomes" id="UP000694846">
    <property type="component" value="Unplaced"/>
</dbReference>
<reference evidence="5 6" key="2">
    <citation type="submission" date="2025-04" db="UniProtKB">
        <authorList>
            <consortium name="RefSeq"/>
        </authorList>
    </citation>
    <scope>IDENTIFICATION</scope>
    <source>
        <tissue evidence="5 6">Whole body</tissue>
    </source>
</reference>
<dbReference type="RefSeq" id="XP_025425554.1">
    <property type="nucleotide sequence ID" value="XM_025569769.1"/>
</dbReference>
<feature type="compositionally biased region" description="Acidic residues" evidence="2">
    <location>
        <begin position="230"/>
        <end position="246"/>
    </location>
</feature>
<dbReference type="AlphaFoldDB" id="A0A2S2Q5Q3"/>
<name>A0A2S2Q5Q3_9HEMI</name>
<accession>A0A2S2Q5Q3</accession>
<evidence type="ECO:0000256" key="2">
    <source>
        <dbReference type="SAM" id="MobiDB-lite"/>
    </source>
</evidence>
<sequence length="488" mass="54880">MSNQVEQFALEQRFESGLIVTDVKNSNTCKNRKKLNLTNELVGGIAQFKHMLISQRKNQKIKYSALRDRCDAEDTKAMLRVGVRTLQDVIVRERHVRRDYVANVTGHVDGLRRLDRAKAEYADDLERFVAEEDRVIGTLRAAAERMHGAYEALRADFYGSFGGGCPVPAALSHAVDRFASLCHRVAVGHAADSTISALAEAMLDDVLALRDGVRRAFAGPPVADDKENDDKENDDKEDDDKEDNDCDDRYETTAHAVAMVSRKLREETTAADVDSASSRTDRFLELWRAVESMRASNRCLEQAADALDGQMAELQASLSDAAAGYMALDASKSDKKCKAVILDDFCAVAEQMTAQQIRNLEFGRTLAVDERDIERQLERIAELKVKIARKTNKKEKLLKETASVQSQLDTYRNRHKELETKKTFLAENLISMKRSPSKLADQSELQDVGLRAKHLKQLKIQYKKLTNKRDALKLKLQKQQQVIKPPVG</sequence>
<protein>
    <submittedName>
        <fullName evidence="5 6">Uncharacterized protein LOC112694322</fullName>
    </submittedName>
</protein>
<organism evidence="3">
    <name type="scientific">Sipha flava</name>
    <name type="common">yellow sugarcane aphid</name>
    <dbReference type="NCBI Taxonomy" id="143950"/>
    <lineage>
        <taxon>Eukaryota</taxon>
        <taxon>Metazoa</taxon>
        <taxon>Ecdysozoa</taxon>
        <taxon>Arthropoda</taxon>
        <taxon>Hexapoda</taxon>
        <taxon>Insecta</taxon>
        <taxon>Pterygota</taxon>
        <taxon>Neoptera</taxon>
        <taxon>Paraneoptera</taxon>
        <taxon>Hemiptera</taxon>
        <taxon>Sternorrhyncha</taxon>
        <taxon>Aphidomorpha</taxon>
        <taxon>Aphidoidea</taxon>
        <taxon>Aphididae</taxon>
        <taxon>Sipha</taxon>
    </lineage>
</organism>
<evidence type="ECO:0000313" key="5">
    <source>
        <dbReference type="RefSeq" id="XP_025425548.1"/>
    </source>
</evidence>
<dbReference type="GeneID" id="112694322"/>
<evidence type="ECO:0000313" key="6">
    <source>
        <dbReference type="RefSeq" id="XP_025425554.1"/>
    </source>
</evidence>
<keyword evidence="4" id="KW-1185">Reference proteome</keyword>
<evidence type="ECO:0000313" key="4">
    <source>
        <dbReference type="Proteomes" id="UP000694846"/>
    </source>
</evidence>
<gene>
    <name evidence="5 6" type="primary">LOC112694322</name>
    <name evidence="3" type="ORF">g.113357</name>
</gene>
<dbReference type="RefSeq" id="XP_025425548.1">
    <property type="nucleotide sequence ID" value="XM_025569763.1"/>
</dbReference>
<keyword evidence="1" id="KW-0175">Coiled coil</keyword>
<proteinExistence type="predicted"/>
<evidence type="ECO:0000313" key="3">
    <source>
        <dbReference type="EMBL" id="MBY72921.1"/>
    </source>
</evidence>
<evidence type="ECO:0000256" key="1">
    <source>
        <dbReference type="SAM" id="Coils"/>
    </source>
</evidence>
<feature type="coiled-coil region" evidence="1">
    <location>
        <begin position="366"/>
        <end position="428"/>
    </location>
</feature>
<reference evidence="3" key="1">
    <citation type="submission" date="2018-04" db="EMBL/GenBank/DDBJ databases">
        <title>Transcriptome assembly of Sipha flava.</title>
        <authorList>
            <person name="Scully E.D."/>
            <person name="Geib S.M."/>
            <person name="Palmer N.A."/>
            <person name="Koch K."/>
            <person name="Bradshaw J."/>
            <person name="Heng-Moss T."/>
            <person name="Sarath G."/>
        </authorList>
    </citation>
    <scope>NUCLEOTIDE SEQUENCE</scope>
</reference>
<dbReference type="EMBL" id="GGMS01003718">
    <property type="protein sequence ID" value="MBY72921.1"/>
    <property type="molecule type" value="Transcribed_RNA"/>
</dbReference>
<dbReference type="OrthoDB" id="6629182at2759"/>